<dbReference type="SUPFAM" id="SSF81345">
    <property type="entry name" value="ABC transporter involved in vitamin B12 uptake, BtuC"/>
    <property type="match status" value="1"/>
</dbReference>
<evidence type="ECO:0000256" key="4">
    <source>
        <dbReference type="ARBA" id="ARBA00022475"/>
    </source>
</evidence>
<feature type="transmembrane region" description="Helical" evidence="8">
    <location>
        <begin position="91"/>
        <end position="108"/>
    </location>
</feature>
<dbReference type="InterPro" id="IPR000522">
    <property type="entry name" value="ABC_transptr_permease_BtuC"/>
</dbReference>
<evidence type="ECO:0000256" key="3">
    <source>
        <dbReference type="ARBA" id="ARBA00022448"/>
    </source>
</evidence>
<comment type="subcellular location">
    <subcellularLocation>
        <location evidence="1">Cell membrane</location>
        <topology evidence="1">Multi-pass membrane protein</topology>
    </subcellularLocation>
</comment>
<reference evidence="9 10" key="1">
    <citation type="submission" date="2024-04" db="EMBL/GenBank/DDBJ databases">
        <title>Two novel Raoultella species associated with bleeding cankers of broadleaf hosts, Raoultella scottia sp. nov. and Raoultella lignicola sp. nov.</title>
        <authorList>
            <person name="Brady C.L."/>
        </authorList>
    </citation>
    <scope>NUCLEOTIDE SEQUENCE [LARGE SCALE GENOMIC DNA]</scope>
    <source>
        <strain evidence="9 10">TW_WC1a.1</strain>
    </source>
</reference>
<feature type="transmembrane region" description="Helical" evidence="8">
    <location>
        <begin position="196"/>
        <end position="215"/>
    </location>
</feature>
<keyword evidence="10" id="KW-1185">Reference proteome</keyword>
<dbReference type="PANTHER" id="PTHR30472">
    <property type="entry name" value="FERRIC ENTEROBACTIN TRANSPORT SYSTEM PERMEASE PROTEIN"/>
    <property type="match status" value="1"/>
</dbReference>
<feature type="transmembrane region" description="Helical" evidence="8">
    <location>
        <begin position="146"/>
        <end position="165"/>
    </location>
</feature>
<feature type="transmembrane region" description="Helical" evidence="8">
    <location>
        <begin position="62"/>
        <end position="79"/>
    </location>
</feature>
<dbReference type="RefSeq" id="WP_123754832.1">
    <property type="nucleotide sequence ID" value="NZ_JARXNK020000097.1"/>
</dbReference>
<keyword evidence="3" id="KW-0813">Transport</keyword>
<gene>
    <name evidence="9" type="ORF">QFI96_003370</name>
</gene>
<dbReference type="CDD" id="cd06550">
    <property type="entry name" value="TM_ABC_iron-siderophores_like"/>
    <property type="match status" value="1"/>
</dbReference>
<evidence type="ECO:0000256" key="8">
    <source>
        <dbReference type="SAM" id="Phobius"/>
    </source>
</evidence>
<keyword evidence="4" id="KW-1003">Cell membrane</keyword>
<dbReference type="InterPro" id="IPR037294">
    <property type="entry name" value="ABC_BtuC-like"/>
</dbReference>
<feature type="transmembrane region" description="Helical" evidence="8">
    <location>
        <begin position="306"/>
        <end position="325"/>
    </location>
</feature>
<evidence type="ECO:0000256" key="5">
    <source>
        <dbReference type="ARBA" id="ARBA00022692"/>
    </source>
</evidence>
<dbReference type="Pfam" id="PF01032">
    <property type="entry name" value="FecCD"/>
    <property type="match status" value="1"/>
</dbReference>
<organism evidence="9 10">
    <name type="scientific">Raoultella lignicola</name>
    <dbReference type="NCBI Taxonomy" id="3040939"/>
    <lineage>
        <taxon>Bacteria</taxon>
        <taxon>Pseudomonadati</taxon>
        <taxon>Pseudomonadota</taxon>
        <taxon>Gammaproteobacteria</taxon>
        <taxon>Enterobacterales</taxon>
        <taxon>Enterobacteriaceae</taxon>
        <taxon>Klebsiella/Raoultella group</taxon>
        <taxon>Raoultella</taxon>
    </lineage>
</organism>
<evidence type="ECO:0000256" key="2">
    <source>
        <dbReference type="ARBA" id="ARBA00007935"/>
    </source>
</evidence>
<dbReference type="Proteomes" id="UP001312893">
    <property type="component" value="Unassembled WGS sequence"/>
</dbReference>
<dbReference type="PANTHER" id="PTHR30472:SF70">
    <property type="entry name" value="MOLYBDATE IMPORT SYSTEM PERMEASE PROTEIN MOLB"/>
    <property type="match status" value="1"/>
</dbReference>
<keyword evidence="5 8" id="KW-0812">Transmembrane</keyword>
<evidence type="ECO:0000313" key="10">
    <source>
        <dbReference type="Proteomes" id="UP001312893"/>
    </source>
</evidence>
<keyword evidence="7 8" id="KW-0472">Membrane</keyword>
<dbReference type="EMBL" id="JARXNK020000097">
    <property type="protein sequence ID" value="MEL0550740.1"/>
    <property type="molecule type" value="Genomic_DNA"/>
</dbReference>
<dbReference type="Gene3D" id="1.10.3470.10">
    <property type="entry name" value="ABC transporter involved in vitamin B12 uptake, BtuC"/>
    <property type="match status" value="1"/>
</dbReference>
<accession>A0ABU9F329</accession>
<feature type="transmembrane region" description="Helical" evidence="8">
    <location>
        <begin position="235"/>
        <end position="264"/>
    </location>
</feature>
<evidence type="ECO:0000256" key="1">
    <source>
        <dbReference type="ARBA" id="ARBA00004651"/>
    </source>
</evidence>
<evidence type="ECO:0000256" key="6">
    <source>
        <dbReference type="ARBA" id="ARBA00022989"/>
    </source>
</evidence>
<feature type="transmembrane region" description="Helical" evidence="8">
    <location>
        <begin position="276"/>
        <end position="294"/>
    </location>
</feature>
<evidence type="ECO:0000256" key="7">
    <source>
        <dbReference type="ARBA" id="ARBA00023136"/>
    </source>
</evidence>
<name>A0ABU9F329_9ENTR</name>
<comment type="caution">
    <text evidence="9">The sequence shown here is derived from an EMBL/GenBank/DDBJ whole genome shotgun (WGS) entry which is preliminary data.</text>
</comment>
<evidence type="ECO:0000313" key="9">
    <source>
        <dbReference type="EMBL" id="MEL0550740.1"/>
    </source>
</evidence>
<comment type="similarity">
    <text evidence="2">Belongs to the binding-protein-dependent transport system permease family. FecCD subfamily.</text>
</comment>
<sequence length="330" mass="34378">MKISTLSTILLLAALLTIMGALLTGPWDLTVGGLFDLLFVPDSASLPPQAGVVFWQIRLPRIGAALAIGAALCAAGTAYQGMFRNPLVSPDILGVAAGAGLGACLAIWCGLSTFFIQLFAFCGGLLVVAGVGALSRVITRRDPALTLVLVGIALGTLCGAGISLIKTLADPYTQLPSITFWLLGGLADITPRDLTFAAPLMIVGCLPLWLLRWRLNLLTLSDDEARSLGIDVTRLRLIVVVCATLTTASAVAVAGIIGWIGLIIPHAGRLLIGSNHQRLLPVSMGLGAILLLFTDTLARGLSATEIPLGILTSFVGAPFFLVLLIRGSRP</sequence>
<keyword evidence="6 8" id="KW-1133">Transmembrane helix</keyword>
<feature type="transmembrane region" description="Helical" evidence="8">
    <location>
        <begin position="114"/>
        <end position="134"/>
    </location>
</feature>
<proteinExistence type="inferred from homology"/>
<protein>
    <submittedName>
        <fullName evidence="9">Iron ABC transporter permease</fullName>
    </submittedName>
</protein>